<comment type="caution">
    <text evidence="2">The sequence shown here is derived from an EMBL/GenBank/DDBJ whole genome shotgun (WGS) entry which is preliminary data.</text>
</comment>
<gene>
    <name evidence="2" type="ORF">LRP50_03680</name>
</gene>
<reference evidence="2" key="1">
    <citation type="submission" date="2021-12" db="EMBL/GenBank/DDBJ databases">
        <title>Enterovibrio ZSDZ35 sp. nov. and Enterovibrio ZSDZ42 sp. nov., isolated from coastal seawater in Qingdao.</title>
        <authorList>
            <person name="Zhang P."/>
        </authorList>
    </citation>
    <scope>NUCLEOTIDE SEQUENCE</scope>
    <source>
        <strain evidence="2">ZSDZ42</strain>
    </source>
</reference>
<organism evidence="2 3">
    <name type="scientific">Enterovibrio gelatinilyticus</name>
    <dbReference type="NCBI Taxonomy" id="2899819"/>
    <lineage>
        <taxon>Bacteria</taxon>
        <taxon>Pseudomonadati</taxon>
        <taxon>Pseudomonadota</taxon>
        <taxon>Gammaproteobacteria</taxon>
        <taxon>Vibrionales</taxon>
        <taxon>Vibrionaceae</taxon>
        <taxon>Enterovibrio</taxon>
    </lineage>
</organism>
<protein>
    <submittedName>
        <fullName evidence="2">Uncharacterized protein</fullName>
    </submittedName>
</protein>
<accession>A0ABT5QY59</accession>
<evidence type="ECO:0000313" key="2">
    <source>
        <dbReference type="EMBL" id="MDD1792222.1"/>
    </source>
</evidence>
<feature type="transmembrane region" description="Helical" evidence="1">
    <location>
        <begin position="12"/>
        <end position="29"/>
    </location>
</feature>
<keyword evidence="1" id="KW-1133">Transmembrane helix</keyword>
<keyword evidence="3" id="KW-1185">Reference proteome</keyword>
<proteinExistence type="predicted"/>
<dbReference type="PROSITE" id="PS51257">
    <property type="entry name" value="PROKAR_LIPOPROTEIN"/>
    <property type="match status" value="1"/>
</dbReference>
<keyword evidence="1" id="KW-0812">Transmembrane</keyword>
<dbReference type="Proteomes" id="UP001149400">
    <property type="component" value="Unassembled WGS sequence"/>
</dbReference>
<sequence>MALRDKFNSGSLISMMAIAIACVVVALSVRHHTLSNESDLYSYLQALPSVALEMVKAQNSLEASDGQVLIASQIKLLQTSFGKLLANQSSGFNQQRLAMKIEILRSSQLEGGVREVHRFGVFNCEPNEQLSAQVATLRTSTPERLEFYPQYQATLCYLDRDGTIFRSSKSSLDK</sequence>
<evidence type="ECO:0000256" key="1">
    <source>
        <dbReference type="SAM" id="Phobius"/>
    </source>
</evidence>
<name>A0ABT5QY59_9GAMM</name>
<keyword evidence="1" id="KW-0472">Membrane</keyword>
<dbReference type="EMBL" id="JAJUBC010000003">
    <property type="protein sequence ID" value="MDD1792222.1"/>
    <property type="molecule type" value="Genomic_DNA"/>
</dbReference>
<evidence type="ECO:0000313" key="3">
    <source>
        <dbReference type="Proteomes" id="UP001149400"/>
    </source>
</evidence>
<dbReference type="RefSeq" id="WP_274163137.1">
    <property type="nucleotide sequence ID" value="NZ_JAJUBC010000003.1"/>
</dbReference>